<organism evidence="1 2">
    <name type="scientific">Cenococcum geophilum 1.58</name>
    <dbReference type="NCBI Taxonomy" id="794803"/>
    <lineage>
        <taxon>Eukaryota</taxon>
        <taxon>Fungi</taxon>
        <taxon>Dikarya</taxon>
        <taxon>Ascomycota</taxon>
        <taxon>Pezizomycotina</taxon>
        <taxon>Dothideomycetes</taxon>
        <taxon>Pleosporomycetidae</taxon>
        <taxon>Gloniales</taxon>
        <taxon>Gloniaceae</taxon>
        <taxon>Cenococcum</taxon>
    </lineage>
</organism>
<accession>A0ACC8EKV2</accession>
<reference evidence="1 2" key="1">
    <citation type="journal article" date="2016" name="Nat. Commun.">
        <title>Ectomycorrhizal ecology is imprinted in the genome of the dominant symbiotic fungus Cenococcum geophilum.</title>
        <authorList>
            <consortium name="DOE Joint Genome Institute"/>
            <person name="Peter M."/>
            <person name="Kohler A."/>
            <person name="Ohm R.A."/>
            <person name="Kuo A."/>
            <person name="Krutzmann J."/>
            <person name="Morin E."/>
            <person name="Arend M."/>
            <person name="Barry K.W."/>
            <person name="Binder M."/>
            <person name="Choi C."/>
            <person name="Clum A."/>
            <person name="Copeland A."/>
            <person name="Grisel N."/>
            <person name="Haridas S."/>
            <person name="Kipfer T."/>
            <person name="LaButti K."/>
            <person name="Lindquist E."/>
            <person name="Lipzen A."/>
            <person name="Maire R."/>
            <person name="Meier B."/>
            <person name="Mihaltcheva S."/>
            <person name="Molinier V."/>
            <person name="Murat C."/>
            <person name="Poggeler S."/>
            <person name="Quandt C.A."/>
            <person name="Sperisen C."/>
            <person name="Tritt A."/>
            <person name="Tisserant E."/>
            <person name="Crous P.W."/>
            <person name="Henrissat B."/>
            <person name="Nehls U."/>
            <person name="Egli S."/>
            <person name="Spatafora J.W."/>
            <person name="Grigoriev I.V."/>
            <person name="Martin F.M."/>
        </authorList>
    </citation>
    <scope>NUCLEOTIDE SEQUENCE [LARGE SCALE GENOMIC DNA]</scope>
    <source>
        <strain evidence="1 2">1.58</strain>
    </source>
</reference>
<evidence type="ECO:0000313" key="2">
    <source>
        <dbReference type="Proteomes" id="UP000250078"/>
    </source>
</evidence>
<gene>
    <name evidence="1" type="ORF">K441DRAFT_624275</name>
</gene>
<keyword evidence="2" id="KW-1185">Reference proteome</keyword>
<dbReference type="EMBL" id="KV748287">
    <property type="protein sequence ID" value="OCK86741.1"/>
    <property type="molecule type" value="Genomic_DNA"/>
</dbReference>
<evidence type="ECO:0000313" key="1">
    <source>
        <dbReference type="EMBL" id="OCK86741.1"/>
    </source>
</evidence>
<name>A0ACC8EKV2_9PEZI</name>
<sequence>MAETELNPACCSRNAVVTGEYTPKGTYTKIAGLDVYQTGDASSKRAILLVYDVFGLASQTLQGADRLASSVNALILIPDFFEGEPIGPDVFPVDSEEKKARAQKFMAEKADFAKGASTMLDVRKEAGEKFSSVESWGAFGLCWGGKVTALLSGEGTLFKAAGTAHPGVLNLSEEAEKMKIPYCCLFSKEDGTPEEVKAYTQALKSNGNDNVVENYLTMHHGWMGARANLQGKENEMEYERGYNQAATFFKKHL</sequence>
<protein>
    <submittedName>
        <fullName evidence="1">Alpha/beta-hydrolase</fullName>
    </submittedName>
</protein>
<proteinExistence type="predicted"/>
<dbReference type="Proteomes" id="UP000250078">
    <property type="component" value="Unassembled WGS sequence"/>
</dbReference>